<proteinExistence type="predicted"/>
<feature type="domain" description="4Fe-4S ferredoxin-type" evidence="8">
    <location>
        <begin position="201"/>
        <end position="230"/>
    </location>
</feature>
<dbReference type="Gene3D" id="3.40.50.360">
    <property type="match status" value="1"/>
</dbReference>
<dbReference type="InterPro" id="IPR017900">
    <property type="entry name" value="4Fe4S_Fe_S_CS"/>
</dbReference>
<dbReference type="Proteomes" id="UP000714420">
    <property type="component" value="Unassembled WGS sequence"/>
</dbReference>
<keyword evidence="7" id="KW-0411">Iron-sulfur</keyword>
<organism evidence="9 10">
    <name type="scientific">Xylanibacter muris</name>
    <dbReference type="NCBI Taxonomy" id="2736290"/>
    <lineage>
        <taxon>Bacteria</taxon>
        <taxon>Pseudomonadati</taxon>
        <taxon>Bacteroidota</taxon>
        <taxon>Bacteroidia</taxon>
        <taxon>Bacteroidales</taxon>
        <taxon>Prevotellaceae</taxon>
        <taxon>Xylanibacter</taxon>
    </lineage>
</organism>
<reference evidence="9 10" key="1">
    <citation type="submission" date="2020-05" db="EMBL/GenBank/DDBJ databases">
        <title>Distinct polysaccharide utilization as determinants for interspecies competition between intestinal Prevotella spp.</title>
        <authorList>
            <person name="Galvez E.J.C."/>
            <person name="Iljazovic A."/>
            <person name="Strowig T."/>
        </authorList>
    </citation>
    <scope>NUCLEOTIDE SEQUENCE [LARGE SCALE GENOMIC DNA]</scope>
    <source>
        <strain evidence="9 10">PMUR</strain>
    </source>
</reference>
<evidence type="ECO:0000256" key="5">
    <source>
        <dbReference type="ARBA" id="ARBA00022982"/>
    </source>
</evidence>
<keyword evidence="6" id="KW-0408">Iron</keyword>
<comment type="caution">
    <text evidence="9">The sequence shown here is derived from an EMBL/GenBank/DDBJ whole genome shotgun (WGS) entry which is preliminary data.</text>
</comment>
<dbReference type="PROSITE" id="PS51379">
    <property type="entry name" value="4FE4S_FER_2"/>
    <property type="match status" value="2"/>
</dbReference>
<keyword evidence="2" id="KW-0004">4Fe-4S</keyword>
<protein>
    <submittedName>
        <fullName evidence="9">4Fe-4S binding protein</fullName>
    </submittedName>
</protein>
<dbReference type="SUPFAM" id="SSF54862">
    <property type="entry name" value="4Fe-4S ferredoxins"/>
    <property type="match status" value="1"/>
</dbReference>
<dbReference type="InterPro" id="IPR029039">
    <property type="entry name" value="Flavoprotein-like_sf"/>
</dbReference>
<dbReference type="PROSITE" id="PS00198">
    <property type="entry name" value="4FE4S_FER_1"/>
    <property type="match status" value="1"/>
</dbReference>
<name>A0ABX2ASJ8_9BACT</name>
<evidence type="ECO:0000313" key="9">
    <source>
        <dbReference type="EMBL" id="NPD92921.1"/>
    </source>
</evidence>
<keyword evidence="3" id="KW-0479">Metal-binding</keyword>
<evidence type="ECO:0000256" key="4">
    <source>
        <dbReference type="ARBA" id="ARBA00022737"/>
    </source>
</evidence>
<feature type="domain" description="4Fe-4S ferredoxin-type" evidence="8">
    <location>
        <begin position="234"/>
        <end position="258"/>
    </location>
</feature>
<dbReference type="RefSeq" id="WP_172276590.1">
    <property type="nucleotide sequence ID" value="NZ_CASGMU010000012.1"/>
</dbReference>
<dbReference type="Gene3D" id="3.30.70.20">
    <property type="match status" value="1"/>
</dbReference>
<dbReference type="SUPFAM" id="SSF52218">
    <property type="entry name" value="Flavoproteins"/>
    <property type="match status" value="1"/>
</dbReference>
<sequence>MKRKIKIVCFSPTGTSAKVAEAVALGISDSDGSNIEVLDATHHQIPFITFGKDDVVVIAAPVYGGRLPKIAAARMDMLRADGTPAVLIAVYGNRAFEKSLSDMENFAVSHGFVPVAVAAFVGEHSYSTETTPIAVGRPDREDIDIAYKFGVAAGEKVGRGDFTAVDASALHDRPADAASLANFMVFVQEYRQQQTEKPRKLIPVTDVASCVHCGKCVALCPVEAIEVGVEENTDAVRCIKCCACVKGCPQGARVLQSPFAPVLAENFSVRKQPVFLL</sequence>
<keyword evidence="1" id="KW-0813">Transport</keyword>
<evidence type="ECO:0000259" key="8">
    <source>
        <dbReference type="PROSITE" id="PS51379"/>
    </source>
</evidence>
<dbReference type="InterPro" id="IPR050572">
    <property type="entry name" value="Fe-S_Ferredoxin"/>
</dbReference>
<dbReference type="InterPro" id="IPR017896">
    <property type="entry name" value="4Fe4S_Fe-S-bd"/>
</dbReference>
<accession>A0ABX2ASJ8</accession>
<gene>
    <name evidence="9" type="ORF">HPS56_11335</name>
</gene>
<evidence type="ECO:0000256" key="1">
    <source>
        <dbReference type="ARBA" id="ARBA00022448"/>
    </source>
</evidence>
<evidence type="ECO:0000313" key="10">
    <source>
        <dbReference type="Proteomes" id="UP000714420"/>
    </source>
</evidence>
<evidence type="ECO:0000256" key="2">
    <source>
        <dbReference type="ARBA" id="ARBA00022485"/>
    </source>
</evidence>
<evidence type="ECO:0000256" key="3">
    <source>
        <dbReference type="ARBA" id="ARBA00022723"/>
    </source>
</evidence>
<keyword evidence="5" id="KW-0249">Electron transport</keyword>
<evidence type="ECO:0000256" key="7">
    <source>
        <dbReference type="ARBA" id="ARBA00023014"/>
    </source>
</evidence>
<dbReference type="PANTHER" id="PTHR43687:SF6">
    <property type="entry name" value="L-ASPARTATE SEMIALDEHYDE SULFURTRANSFERASE IRON-SULFUR SUBUNIT"/>
    <property type="match status" value="1"/>
</dbReference>
<dbReference type="Pfam" id="PF13237">
    <property type="entry name" value="Fer4_10"/>
    <property type="match status" value="1"/>
</dbReference>
<evidence type="ECO:0000256" key="6">
    <source>
        <dbReference type="ARBA" id="ARBA00023004"/>
    </source>
</evidence>
<dbReference type="EMBL" id="JABKKF010000012">
    <property type="protein sequence ID" value="NPD92921.1"/>
    <property type="molecule type" value="Genomic_DNA"/>
</dbReference>
<keyword evidence="10" id="KW-1185">Reference proteome</keyword>
<keyword evidence="4" id="KW-0677">Repeat</keyword>
<dbReference type="PANTHER" id="PTHR43687">
    <property type="entry name" value="ADENYLYLSULFATE REDUCTASE, BETA SUBUNIT"/>
    <property type="match status" value="1"/>
</dbReference>